<feature type="domain" description="Oxidoreductase molybdopterin-binding" evidence="1">
    <location>
        <begin position="19"/>
        <end position="138"/>
    </location>
</feature>
<dbReference type="Proteomes" id="UP000452321">
    <property type="component" value="Unassembled WGS sequence"/>
</dbReference>
<dbReference type="Gene3D" id="3.90.420.10">
    <property type="entry name" value="Oxidoreductase, molybdopterin-binding domain"/>
    <property type="match status" value="1"/>
</dbReference>
<dbReference type="SUPFAM" id="SSF56524">
    <property type="entry name" value="Oxidoreductase molybdopterin-binding domain"/>
    <property type="match status" value="1"/>
</dbReference>
<evidence type="ECO:0000313" key="5">
    <source>
        <dbReference type="Proteomes" id="UP000460194"/>
    </source>
</evidence>
<evidence type="ECO:0000313" key="2">
    <source>
        <dbReference type="EMBL" id="MYL16141.1"/>
    </source>
</evidence>
<dbReference type="InterPro" id="IPR000572">
    <property type="entry name" value="OxRdtase_Mopterin-bd_dom"/>
</dbReference>
<evidence type="ECO:0000313" key="4">
    <source>
        <dbReference type="Proteomes" id="UP000452321"/>
    </source>
</evidence>
<protein>
    <submittedName>
        <fullName evidence="2">Molybdopterin-dependent oxidoreductase</fullName>
    </submittedName>
</protein>
<proteinExistence type="predicted"/>
<dbReference type="Pfam" id="PF00174">
    <property type="entry name" value="Oxidored_molyb"/>
    <property type="match status" value="1"/>
</dbReference>
<name>A0A6B1IBI3_9EURY</name>
<dbReference type="AlphaFoldDB" id="A0A6B1IBI3"/>
<dbReference type="Proteomes" id="UP000460194">
    <property type="component" value="Unassembled WGS sequence"/>
</dbReference>
<dbReference type="EMBL" id="WMFC01000008">
    <property type="protein sequence ID" value="MYL67668.1"/>
    <property type="molecule type" value="Genomic_DNA"/>
</dbReference>
<organism evidence="2 5">
    <name type="scientific">Halorubrum distributum</name>
    <dbReference type="NCBI Taxonomy" id="29283"/>
    <lineage>
        <taxon>Archaea</taxon>
        <taxon>Methanobacteriati</taxon>
        <taxon>Methanobacteriota</taxon>
        <taxon>Stenosarchaea group</taxon>
        <taxon>Halobacteria</taxon>
        <taxon>Halobacteriales</taxon>
        <taxon>Haloferacaceae</taxon>
        <taxon>Halorubrum</taxon>
        <taxon>Halorubrum distributum group</taxon>
    </lineage>
</organism>
<reference evidence="4 5" key="1">
    <citation type="submission" date="2019-11" db="EMBL/GenBank/DDBJ databases">
        <title>Genome sequences of 17 halophilic strains isolated from different environments.</title>
        <authorList>
            <person name="Furrow R.E."/>
        </authorList>
    </citation>
    <scope>NUCLEOTIDE SEQUENCE [LARGE SCALE GENOMIC DNA]</scope>
    <source>
        <strain evidence="3 4">22502_06_Cabo</strain>
        <strain evidence="2 5">22517_05_Cabo</strain>
    </source>
</reference>
<dbReference type="InterPro" id="IPR036374">
    <property type="entry name" value="OxRdtase_Mopterin-bd_sf"/>
</dbReference>
<dbReference type="EMBL" id="WMEO01000006">
    <property type="protein sequence ID" value="MYL16141.1"/>
    <property type="molecule type" value="Genomic_DNA"/>
</dbReference>
<evidence type="ECO:0000259" key="1">
    <source>
        <dbReference type="Pfam" id="PF00174"/>
    </source>
</evidence>
<evidence type="ECO:0000313" key="3">
    <source>
        <dbReference type="EMBL" id="MYL67668.1"/>
    </source>
</evidence>
<accession>A0A6B1IBI3</accession>
<sequence length="161" mass="17311">MNSPDTRFHELPSLSTPITVSGNRSLSLSGEALSMLPIETKTVTIKCASGTRNTATWAGIPVLELLSAADVSDETTHLVVESDGGYRMCVDIRAALDGLLAFFRDGTPILECEPYETRFITPGVDGARTVKAVALLEARHLSPSADPESVEEISREEEYSA</sequence>
<comment type="caution">
    <text evidence="2">The sequence shown here is derived from an EMBL/GenBank/DDBJ whole genome shotgun (WGS) entry which is preliminary data.</text>
</comment>
<gene>
    <name evidence="3" type="ORF">GLW30_07985</name>
    <name evidence="2" type="ORF">GLW36_05685</name>
</gene>